<comment type="caution">
    <text evidence="1">The sequence shown here is derived from an EMBL/GenBank/DDBJ whole genome shotgun (WGS) entry which is preliminary data.</text>
</comment>
<organism evidence="1 2">
    <name type="scientific">Candida parapsilosis</name>
    <name type="common">Yeast</name>
    <dbReference type="NCBI Taxonomy" id="5480"/>
    <lineage>
        <taxon>Eukaryota</taxon>
        <taxon>Fungi</taxon>
        <taxon>Dikarya</taxon>
        <taxon>Ascomycota</taxon>
        <taxon>Saccharomycotina</taxon>
        <taxon>Pichiomycetes</taxon>
        <taxon>Debaryomycetaceae</taxon>
        <taxon>Candida/Lodderomyces clade</taxon>
        <taxon>Candida</taxon>
    </lineage>
</organism>
<dbReference type="Proteomes" id="UP000590412">
    <property type="component" value="Unassembled WGS sequence"/>
</dbReference>
<reference evidence="1" key="1">
    <citation type="submission" date="2020-03" db="EMBL/GenBank/DDBJ databases">
        <title>FDA dAtabase for Regulatory Grade micrObial Sequences (FDA-ARGOS): Supporting development and validation of Infectious Disease Dx tests.</title>
        <authorList>
            <person name="Campos J."/>
            <person name="Goldberg B."/>
            <person name="Tallon L."/>
            <person name="Sadzewicz L."/>
            <person name="Vavikolanu K."/>
            <person name="Mehta A."/>
            <person name="Aluvathingal J."/>
            <person name="Nadendla S."/>
            <person name="Nandy P."/>
            <person name="Geyer C."/>
            <person name="Yan Y."/>
            <person name="Sichtig H."/>
        </authorList>
    </citation>
    <scope>NUCLEOTIDE SEQUENCE [LARGE SCALE GENOMIC DNA]</scope>
    <source>
        <strain evidence="1">FDAARGOS_652</strain>
    </source>
</reference>
<name>A0A8X7NPW1_CANPA</name>
<protein>
    <submittedName>
        <fullName evidence="1">Uncharacterized protein</fullName>
    </submittedName>
</protein>
<accession>A0A8X7NPW1</accession>
<evidence type="ECO:0000313" key="2">
    <source>
        <dbReference type="Proteomes" id="UP000590412"/>
    </source>
</evidence>
<sequence length="196" mass="22812">MVDTFCIDEKINIESHVVYGIHSITDFFDFTEFVVDLRPSKIVKLRLRVNVGLAVVDYLMLHIDRNRKYNFIYHLQNRLVAISSNVVQVFGSYNELHLDQFKEVEKFGFRDLNICGSFSNFQRLKILQIVGIKSSVGNWPFSVDIRDFLITFKTPELIGCEYIHIIRVDEADAQSMQIPVLDDISFKYASMYLPLC</sequence>
<dbReference type="AlphaFoldDB" id="A0A8X7NPW1"/>
<dbReference type="EMBL" id="JABWAB010000003">
    <property type="protein sequence ID" value="KAF6057739.1"/>
    <property type="molecule type" value="Genomic_DNA"/>
</dbReference>
<gene>
    <name evidence="1" type="ORF">FOB60_002294</name>
</gene>
<evidence type="ECO:0000313" key="1">
    <source>
        <dbReference type="EMBL" id="KAF6057739.1"/>
    </source>
</evidence>
<proteinExistence type="predicted"/>